<reference evidence="1 2" key="2">
    <citation type="journal article" date="2022" name="Mol. Ecol. Resour.">
        <title>The genomes of chicory, endive, great burdock and yacon provide insights into Asteraceae paleo-polyploidization history and plant inulin production.</title>
        <authorList>
            <person name="Fan W."/>
            <person name="Wang S."/>
            <person name="Wang H."/>
            <person name="Wang A."/>
            <person name="Jiang F."/>
            <person name="Liu H."/>
            <person name="Zhao H."/>
            <person name="Xu D."/>
            <person name="Zhang Y."/>
        </authorList>
    </citation>
    <scope>NUCLEOTIDE SEQUENCE [LARGE SCALE GENOMIC DNA]</scope>
    <source>
        <strain evidence="2">cv. Punajuju</strain>
        <tissue evidence="1">Leaves</tissue>
    </source>
</reference>
<accession>A0ACB9GYS8</accession>
<evidence type="ECO:0000313" key="2">
    <source>
        <dbReference type="Proteomes" id="UP001055811"/>
    </source>
</evidence>
<keyword evidence="2" id="KW-1185">Reference proteome</keyword>
<proteinExistence type="predicted"/>
<evidence type="ECO:0000313" key="1">
    <source>
        <dbReference type="EMBL" id="KAI3788739.1"/>
    </source>
</evidence>
<sequence length="392" mass="44362">MTFAQDHPYSAPLYCASSDPLLLKPYRPRCVAPSASPTDSIDTTNHNRCMYNCSLNALAGFPFTDVNIANNHFNRWKACYFCVVPSVLVIGLAMPSAKLLAATAKLIETEAEEAEIGDDDSLFIGPPPPAVVKEVASANDAERFEEVTRIMGAEVDNPYDIVGVNRNMAADSIKKIQAVGVNILEYWKLSLMVHPDKCPHAEANQAFIKLSKVFKALQDPVKRKAMDDKIDEKEEKERFKSKAMREAAQWRRLQGVYTFNMLQPHFCEMMLSEVEDLEKWILETKLSTMRPNTTNKYSVVLDDFGMESMLEKFGGDVELGRYFNTRMSRGMRLLTAVDIDMVQEARKVHPDKNPPGDPKAAHNFKKFQKERETKLITILKNRLRPFVEGQTT</sequence>
<reference evidence="2" key="1">
    <citation type="journal article" date="2022" name="Mol. Ecol. Resour.">
        <title>The genomes of chicory, endive, great burdock and yacon provide insights into Asteraceae palaeo-polyploidization history and plant inulin production.</title>
        <authorList>
            <person name="Fan W."/>
            <person name="Wang S."/>
            <person name="Wang H."/>
            <person name="Wang A."/>
            <person name="Jiang F."/>
            <person name="Liu H."/>
            <person name="Zhao H."/>
            <person name="Xu D."/>
            <person name="Zhang Y."/>
        </authorList>
    </citation>
    <scope>NUCLEOTIDE SEQUENCE [LARGE SCALE GENOMIC DNA]</scope>
    <source>
        <strain evidence="2">cv. Punajuju</strain>
    </source>
</reference>
<gene>
    <name evidence="1" type="ORF">L2E82_01512</name>
</gene>
<organism evidence="1 2">
    <name type="scientific">Cichorium intybus</name>
    <name type="common">Chicory</name>
    <dbReference type="NCBI Taxonomy" id="13427"/>
    <lineage>
        <taxon>Eukaryota</taxon>
        <taxon>Viridiplantae</taxon>
        <taxon>Streptophyta</taxon>
        <taxon>Embryophyta</taxon>
        <taxon>Tracheophyta</taxon>
        <taxon>Spermatophyta</taxon>
        <taxon>Magnoliopsida</taxon>
        <taxon>eudicotyledons</taxon>
        <taxon>Gunneridae</taxon>
        <taxon>Pentapetalae</taxon>
        <taxon>asterids</taxon>
        <taxon>campanulids</taxon>
        <taxon>Asterales</taxon>
        <taxon>Asteraceae</taxon>
        <taxon>Cichorioideae</taxon>
        <taxon>Cichorieae</taxon>
        <taxon>Cichoriinae</taxon>
        <taxon>Cichorium</taxon>
    </lineage>
</organism>
<dbReference type="Proteomes" id="UP001055811">
    <property type="component" value="Linkage Group LG01"/>
</dbReference>
<name>A0ACB9GYS8_CICIN</name>
<dbReference type="EMBL" id="CM042009">
    <property type="protein sequence ID" value="KAI3788739.1"/>
    <property type="molecule type" value="Genomic_DNA"/>
</dbReference>
<protein>
    <submittedName>
        <fullName evidence="1">Uncharacterized protein</fullName>
    </submittedName>
</protein>
<comment type="caution">
    <text evidence="1">The sequence shown here is derived from an EMBL/GenBank/DDBJ whole genome shotgun (WGS) entry which is preliminary data.</text>
</comment>